<dbReference type="EMBL" id="JX649887">
    <property type="protein sequence ID" value="AGC71940.1"/>
    <property type="molecule type" value="Genomic_DNA"/>
</dbReference>
<protein>
    <submittedName>
        <fullName evidence="1">Uncharacterized protein</fullName>
    </submittedName>
</protein>
<proteinExistence type="predicted"/>
<reference evidence="1" key="1">
    <citation type="submission" date="2012-09" db="EMBL/GenBank/DDBJ databases">
        <title>Metagenomic Characterization of a Microbial Community in Wastewater Detects High Levels of Antibiotic Resistance.</title>
        <authorList>
            <person name="Abrams M."/>
            <person name="Caldwell A."/>
            <person name="Vandaei E."/>
            <person name="Lee W."/>
            <person name="Perrott J."/>
            <person name="Khan S.Y."/>
            <person name="Ta J."/>
            <person name="Romero D."/>
            <person name="Nguyen V."/>
            <person name="Pourmand N."/>
            <person name="Ouverney C.C."/>
        </authorList>
    </citation>
    <scope>NUCLEOTIDE SEQUENCE</scope>
</reference>
<evidence type="ECO:0000313" key="1">
    <source>
        <dbReference type="EMBL" id="AGC71940.1"/>
    </source>
</evidence>
<accession>L7W0E4</accession>
<dbReference type="AlphaFoldDB" id="L7W0E4"/>
<organism evidence="1">
    <name type="scientific">uncultured bacterium A1Q1_fos_25</name>
    <dbReference type="NCBI Taxonomy" id="1256569"/>
    <lineage>
        <taxon>Bacteria</taxon>
        <taxon>environmental samples</taxon>
    </lineage>
</organism>
<sequence>MGSHNGGETMSHFESLYPGRFLKGITLLQPLTITIKAIEGAVQLESDDGKKESKVVLHYHDGSKEGQIVWNRTNSVLTASALHEPDYTKWIGRQITIHFDPTVAFGAEKKGGIRVLGSPDLKDEIEVAIKMPRRKHPIRYRLSPTAKPSLTAAQIRAENVRLYRKLSEHNPQQATDLAAAHKDNPQQLQDALTEAIRATEGGNPSM</sequence>
<name>L7W0E4_9BACT</name>